<protein>
    <recommendedName>
        <fullName evidence="4">Glycosyltransferase RgtA/B/C/D-like domain-containing protein</fullName>
    </recommendedName>
</protein>
<keyword evidence="3" id="KW-1185">Reference proteome</keyword>
<keyword evidence="1" id="KW-0472">Membrane</keyword>
<evidence type="ECO:0000313" key="2">
    <source>
        <dbReference type="EMBL" id="MBK1784347.1"/>
    </source>
</evidence>
<dbReference type="AlphaFoldDB" id="A0A934V3H5"/>
<feature type="transmembrane region" description="Helical" evidence="1">
    <location>
        <begin position="70"/>
        <end position="98"/>
    </location>
</feature>
<keyword evidence="1" id="KW-0812">Transmembrane</keyword>
<dbReference type="EMBL" id="JAENJH010000002">
    <property type="protein sequence ID" value="MBK1784347.1"/>
    <property type="molecule type" value="Genomic_DNA"/>
</dbReference>
<dbReference type="Proteomes" id="UP000635245">
    <property type="component" value="Unassembled WGS sequence"/>
</dbReference>
<evidence type="ECO:0008006" key="4">
    <source>
        <dbReference type="Google" id="ProtNLM"/>
    </source>
</evidence>
<feature type="transmembrane region" description="Helical" evidence="1">
    <location>
        <begin position="160"/>
        <end position="186"/>
    </location>
</feature>
<gene>
    <name evidence="2" type="ORF">JHE00_08400</name>
</gene>
<dbReference type="RefSeq" id="WP_200316667.1">
    <property type="nucleotide sequence ID" value="NZ_JAENJH010000002.1"/>
</dbReference>
<name>A0A934V3H5_9PSEU</name>
<feature type="transmembrane region" description="Helical" evidence="1">
    <location>
        <begin position="260"/>
        <end position="279"/>
    </location>
</feature>
<evidence type="ECO:0000313" key="3">
    <source>
        <dbReference type="Proteomes" id="UP000635245"/>
    </source>
</evidence>
<sequence length="500" mass="54551">MTKAARIGLGLGLTVLFAFGAWLTWDFVIDDAFITFRYSEHLAEGLGPVWNVGGDAVEGFTNFAWMLWHALWSALGADLVLVAKVTSLVLGAITLVMLLRATEGAGSVVAGLAFVLFLPTYFHANSGLETVAFAAVLLRLVIVAVRVIDEERVFDWEPPLLLLFLGMLRPEGLLAALPAFAVWFWYSRRMPVARWTTVIAAAVGAGYFVWRWFYYGQLLPNTFYVKFGNLEAGAEWVVTTAILLAPLLLLSLALLVVAGLWFKGGLFCLTVVATWLPYALSGPTMDYLHRFAYHVFPVLCLGAGIAVAAIGQRLAATAVGAITVGWVAVAGATAPDLPLIANYGSDLQRAHVAIGRGLAEADVPEDARTLAVSDAGAIPYYSDWQSIDYIGLNDEAIAHGADPTEVVMDARPTVLMVTSYQPGIPDRKYGLNVPVAIAGYEQVGEVRMREEYWQNVYVLPQYAPQVRAALAPKVEEAQRTHDPGRYDLTVDRWLDRLTGR</sequence>
<feature type="transmembrane region" description="Helical" evidence="1">
    <location>
        <begin position="192"/>
        <end position="213"/>
    </location>
</feature>
<accession>A0A934V3H5</accession>
<comment type="caution">
    <text evidence="2">The sequence shown here is derived from an EMBL/GenBank/DDBJ whole genome shotgun (WGS) entry which is preliminary data.</text>
</comment>
<evidence type="ECO:0000256" key="1">
    <source>
        <dbReference type="SAM" id="Phobius"/>
    </source>
</evidence>
<feature type="transmembrane region" description="Helical" evidence="1">
    <location>
        <begin position="105"/>
        <end position="124"/>
    </location>
</feature>
<feature type="transmembrane region" description="Helical" evidence="1">
    <location>
        <begin position="234"/>
        <end position="254"/>
    </location>
</feature>
<feature type="transmembrane region" description="Helical" evidence="1">
    <location>
        <begin position="7"/>
        <end position="25"/>
    </location>
</feature>
<organism evidence="2 3">
    <name type="scientific">Prauserella cavernicola</name>
    <dbReference type="NCBI Taxonomy" id="2800127"/>
    <lineage>
        <taxon>Bacteria</taxon>
        <taxon>Bacillati</taxon>
        <taxon>Actinomycetota</taxon>
        <taxon>Actinomycetes</taxon>
        <taxon>Pseudonocardiales</taxon>
        <taxon>Pseudonocardiaceae</taxon>
        <taxon>Prauserella</taxon>
    </lineage>
</organism>
<feature type="transmembrane region" description="Helical" evidence="1">
    <location>
        <begin position="291"/>
        <end position="311"/>
    </location>
</feature>
<reference evidence="2" key="1">
    <citation type="submission" date="2020-12" db="EMBL/GenBank/DDBJ databases">
        <title>Prauserella sp. ASG 168, a novel actinomycete isolated from cave rock.</title>
        <authorList>
            <person name="Suriyachadkun C."/>
        </authorList>
    </citation>
    <scope>NUCLEOTIDE SEQUENCE</scope>
    <source>
        <strain evidence="2">ASG 168</strain>
    </source>
</reference>
<keyword evidence="1" id="KW-1133">Transmembrane helix</keyword>
<proteinExistence type="predicted"/>